<sequence length="403" mass="47878">METCVSPEDRVKSARDRNQGVNLAWFERRRCRGNRTGEQDHRRSCCLRLANVCQCSQVWLEGMPTMCGDGVVNITNFFEEPVIRLNFTDVPTVSDKSDVKYTFLVWKTHYDNGSLILSYADVIFIGWNILPQCFNIKNCQSDWPSHYAPPDYTSDESVYGPLRLALFAQTREFGDEEFLQGDDFRKIPYTTFYDDDLFVRPPVRLNEYQVQYYNKQWNEDMFGTITYCEAKADKVCTFDRPKTYWNVSKYFPLLDLSAGDIERDLKRCHIRDDWTKRPKWPKSDSRYFLKYCPFEILDWVKSVVNQTNSSYFIEFMLKRADQWFALTQIEHMHLERIIEESNIYGSVEQKENQALIIHSAFCRIFRRQLKKAKRVCVRTESYNRILQSLGVHWKPNTDQFLRD</sequence>
<gene>
    <name evidence="1" type="ORF">CDAUBV1_LOCUS9335</name>
</gene>
<dbReference type="Proteomes" id="UP001497525">
    <property type="component" value="Unassembled WGS sequence"/>
</dbReference>
<organism evidence="1 2">
    <name type="scientific">Calicophoron daubneyi</name>
    <name type="common">Rumen fluke</name>
    <name type="synonym">Paramphistomum daubneyi</name>
    <dbReference type="NCBI Taxonomy" id="300641"/>
    <lineage>
        <taxon>Eukaryota</taxon>
        <taxon>Metazoa</taxon>
        <taxon>Spiralia</taxon>
        <taxon>Lophotrochozoa</taxon>
        <taxon>Platyhelminthes</taxon>
        <taxon>Trematoda</taxon>
        <taxon>Digenea</taxon>
        <taxon>Plagiorchiida</taxon>
        <taxon>Pronocephalata</taxon>
        <taxon>Paramphistomoidea</taxon>
        <taxon>Paramphistomidae</taxon>
        <taxon>Calicophoron</taxon>
    </lineage>
</organism>
<name>A0AAV2TG68_CALDB</name>
<evidence type="ECO:0000313" key="2">
    <source>
        <dbReference type="Proteomes" id="UP001497525"/>
    </source>
</evidence>
<protein>
    <submittedName>
        <fullName evidence="1">Uncharacterized protein</fullName>
    </submittedName>
</protein>
<proteinExistence type="predicted"/>
<reference evidence="1" key="1">
    <citation type="submission" date="2024-06" db="EMBL/GenBank/DDBJ databases">
        <authorList>
            <person name="Liu X."/>
            <person name="Lenzi L."/>
            <person name="Haldenby T S."/>
            <person name="Uol C."/>
        </authorList>
    </citation>
    <scope>NUCLEOTIDE SEQUENCE</scope>
</reference>
<dbReference type="EMBL" id="CAXLJL010000245">
    <property type="protein sequence ID" value="CAL5135154.1"/>
    <property type="molecule type" value="Genomic_DNA"/>
</dbReference>
<comment type="caution">
    <text evidence="1">The sequence shown here is derived from an EMBL/GenBank/DDBJ whole genome shotgun (WGS) entry which is preliminary data.</text>
</comment>
<dbReference type="AlphaFoldDB" id="A0AAV2TG68"/>
<accession>A0AAV2TG68</accession>
<evidence type="ECO:0000313" key="1">
    <source>
        <dbReference type="EMBL" id="CAL5135154.1"/>
    </source>
</evidence>